<feature type="transmembrane region" description="Helical" evidence="1">
    <location>
        <begin position="129"/>
        <end position="150"/>
    </location>
</feature>
<keyword evidence="1" id="KW-1133">Transmembrane helix</keyword>
<evidence type="ECO:0000313" key="2">
    <source>
        <dbReference type="EMBL" id="CAH9111652.1"/>
    </source>
</evidence>
<keyword evidence="1" id="KW-0472">Membrane</keyword>
<accession>A0A9P0ZQZ0</accession>
<dbReference type="PANTHER" id="PTHR36318">
    <property type="entry name" value="OS06G0581300 PROTEIN"/>
    <property type="match status" value="1"/>
</dbReference>
<keyword evidence="3" id="KW-1185">Reference proteome</keyword>
<feature type="transmembrane region" description="Helical" evidence="1">
    <location>
        <begin position="69"/>
        <end position="91"/>
    </location>
</feature>
<dbReference type="InterPro" id="IPR009943">
    <property type="entry name" value="DUF1475"/>
</dbReference>
<name>A0A9P0ZQZ0_CUSEU</name>
<feature type="transmembrane region" description="Helical" evidence="1">
    <location>
        <begin position="39"/>
        <end position="62"/>
    </location>
</feature>
<sequence>MELAMGLKSGFTILGCVITATVIYTVISDGLPFRIELLTPWMAVTLIDFYINTFAIGAWVVYKETSWTFAVLWVALLICWGSITTCSYIVLQLLKLSPKESMQDPIYYVLLRRGKTNRAESNKKFPVGIAKAVFIALGCLMLGALIYTIVTDGSPFRRELYTPWVSATLVDLYISIVVLSVWVSYKESSWISAASWIVLLACLGSFSTCIYVVVQLFRLSSQDPVYYILFKGRNRRLEEGNEETLKEGISVEDT</sequence>
<reference evidence="2" key="1">
    <citation type="submission" date="2022-07" db="EMBL/GenBank/DDBJ databases">
        <authorList>
            <person name="Macas J."/>
            <person name="Novak P."/>
            <person name="Neumann P."/>
        </authorList>
    </citation>
    <scope>NUCLEOTIDE SEQUENCE</scope>
</reference>
<protein>
    <recommendedName>
        <fullName evidence="4">Transmembrane protein</fullName>
    </recommendedName>
</protein>
<dbReference type="OrthoDB" id="889544at2759"/>
<dbReference type="PANTHER" id="PTHR36318:SF3">
    <property type="entry name" value="OS06G0581300 PROTEIN"/>
    <property type="match status" value="1"/>
</dbReference>
<evidence type="ECO:0008006" key="4">
    <source>
        <dbReference type="Google" id="ProtNLM"/>
    </source>
</evidence>
<dbReference type="Pfam" id="PF07343">
    <property type="entry name" value="DUF1475"/>
    <property type="match status" value="1"/>
</dbReference>
<gene>
    <name evidence="2" type="ORF">CEURO_LOCUS19341</name>
</gene>
<keyword evidence="1" id="KW-0812">Transmembrane</keyword>
<comment type="caution">
    <text evidence="2">The sequence shown here is derived from an EMBL/GenBank/DDBJ whole genome shotgun (WGS) entry which is preliminary data.</text>
</comment>
<proteinExistence type="predicted"/>
<evidence type="ECO:0000313" key="3">
    <source>
        <dbReference type="Proteomes" id="UP001152484"/>
    </source>
</evidence>
<evidence type="ECO:0000256" key="1">
    <source>
        <dbReference type="SAM" id="Phobius"/>
    </source>
</evidence>
<dbReference type="Proteomes" id="UP001152484">
    <property type="component" value="Unassembled WGS sequence"/>
</dbReference>
<dbReference type="EMBL" id="CAMAPE010000054">
    <property type="protein sequence ID" value="CAH9111652.1"/>
    <property type="molecule type" value="Genomic_DNA"/>
</dbReference>
<dbReference type="AlphaFoldDB" id="A0A9P0ZQZ0"/>
<feature type="transmembrane region" description="Helical" evidence="1">
    <location>
        <begin position="162"/>
        <end position="185"/>
    </location>
</feature>
<feature type="transmembrane region" description="Helical" evidence="1">
    <location>
        <begin position="7"/>
        <end position="27"/>
    </location>
</feature>
<feature type="transmembrane region" description="Helical" evidence="1">
    <location>
        <begin position="191"/>
        <end position="214"/>
    </location>
</feature>
<organism evidence="2 3">
    <name type="scientific">Cuscuta europaea</name>
    <name type="common">European dodder</name>
    <dbReference type="NCBI Taxonomy" id="41803"/>
    <lineage>
        <taxon>Eukaryota</taxon>
        <taxon>Viridiplantae</taxon>
        <taxon>Streptophyta</taxon>
        <taxon>Embryophyta</taxon>
        <taxon>Tracheophyta</taxon>
        <taxon>Spermatophyta</taxon>
        <taxon>Magnoliopsida</taxon>
        <taxon>eudicotyledons</taxon>
        <taxon>Gunneridae</taxon>
        <taxon>Pentapetalae</taxon>
        <taxon>asterids</taxon>
        <taxon>lamiids</taxon>
        <taxon>Solanales</taxon>
        <taxon>Convolvulaceae</taxon>
        <taxon>Cuscuteae</taxon>
        <taxon>Cuscuta</taxon>
        <taxon>Cuscuta subgen. Cuscuta</taxon>
    </lineage>
</organism>